<reference evidence="5" key="2">
    <citation type="submission" date="2022-06" db="UniProtKB">
        <authorList>
            <consortium name="EnsemblMetazoa"/>
        </authorList>
    </citation>
    <scope>IDENTIFICATION</scope>
    <source>
        <strain evidence="5">DF5081</strain>
    </source>
</reference>
<dbReference type="AlphaFoldDB" id="A0A8R1DRE7"/>
<protein>
    <recommendedName>
        <fullName evidence="7">Piwi domain-containing protein</fullName>
    </recommendedName>
</protein>
<dbReference type="Gene3D" id="2.170.260.10">
    <property type="entry name" value="paz domain"/>
    <property type="match status" value="1"/>
</dbReference>
<dbReference type="EnsemblMetazoa" id="CJA08697.2">
    <property type="protein sequence ID" value="CJA08697.2"/>
    <property type="gene ID" value="WBGene00127901"/>
</dbReference>
<dbReference type="InterPro" id="IPR057272">
    <property type="entry name" value="Piwi_nem"/>
</dbReference>
<dbReference type="Pfam" id="PF02171">
    <property type="entry name" value="Piwi"/>
    <property type="match status" value="1"/>
</dbReference>
<name>A0A8R1DRE7_CAEJA</name>
<dbReference type="Pfam" id="PF02170">
    <property type="entry name" value="PAZ"/>
    <property type="match status" value="1"/>
</dbReference>
<dbReference type="Gene3D" id="3.30.420.10">
    <property type="entry name" value="Ribonuclease H-like superfamily/Ribonuclease H"/>
    <property type="match status" value="1"/>
</dbReference>
<dbReference type="Gene3D" id="3.40.50.2300">
    <property type="match status" value="1"/>
</dbReference>
<dbReference type="InterPro" id="IPR003100">
    <property type="entry name" value="PAZ_dom"/>
</dbReference>
<dbReference type="SMART" id="SM00950">
    <property type="entry name" value="Piwi"/>
    <property type="match status" value="1"/>
</dbReference>
<feature type="coiled-coil region" evidence="2">
    <location>
        <begin position="556"/>
        <end position="583"/>
    </location>
</feature>
<evidence type="ECO:0000313" key="6">
    <source>
        <dbReference type="Proteomes" id="UP000005237"/>
    </source>
</evidence>
<dbReference type="InterPro" id="IPR003165">
    <property type="entry name" value="Piwi"/>
</dbReference>
<dbReference type="GO" id="GO:0003723">
    <property type="term" value="F:RNA binding"/>
    <property type="evidence" value="ECO:0007669"/>
    <property type="project" value="InterPro"/>
</dbReference>
<dbReference type="PROSITE" id="PS50821">
    <property type="entry name" value="PAZ"/>
    <property type="match status" value="1"/>
</dbReference>
<dbReference type="InterPro" id="IPR036085">
    <property type="entry name" value="PAZ_dom_sf"/>
</dbReference>
<dbReference type="EnsemblMetazoa" id="CJA08697.1">
    <property type="protein sequence ID" value="CJA08697.1"/>
    <property type="gene ID" value="WBGene00127901"/>
</dbReference>
<dbReference type="PROSITE" id="PS50822">
    <property type="entry name" value="PIWI"/>
    <property type="match status" value="1"/>
</dbReference>
<keyword evidence="6" id="KW-1185">Reference proteome</keyword>
<evidence type="ECO:0000256" key="2">
    <source>
        <dbReference type="SAM" id="Coils"/>
    </source>
</evidence>
<accession>A0A8R1DRE7</accession>
<feature type="domain" description="PAZ" evidence="3">
    <location>
        <begin position="275"/>
        <end position="389"/>
    </location>
</feature>
<dbReference type="Proteomes" id="UP000005237">
    <property type="component" value="Unassembled WGS sequence"/>
</dbReference>
<dbReference type="PANTHER" id="PTHR22891">
    <property type="entry name" value="EUKARYOTIC TRANSLATION INITIATION FACTOR 2C"/>
    <property type="match status" value="1"/>
</dbReference>
<evidence type="ECO:0000259" key="3">
    <source>
        <dbReference type="PROSITE" id="PS50821"/>
    </source>
</evidence>
<feature type="domain" description="Piwi" evidence="4">
    <location>
        <begin position="574"/>
        <end position="844"/>
    </location>
</feature>
<evidence type="ECO:0000259" key="4">
    <source>
        <dbReference type="PROSITE" id="PS50822"/>
    </source>
</evidence>
<sequence>MTTKENPEISEEVGKLSVKENEKRKLGLLPLAEKKPRNTSGKPVQIATNIRRLVITPNKPIYKYAVKVLYVFRTAENTEARVEMSKSARSGTEHENDKVRCQKVYKKAVERYDDLKKGGPFFYDRQACMYSLSKLKVDNISFNVTEDVCKRRNFIRAEFELCKVEDSFQSTSNDVKKTVNRCPGLADRTLIEALNVIVSGPAFENKNVITVGACVHYLIDPSQIEVPYKEYQEGGLYSGVGASKAVKTSEGTGKEPSLFMSTEMKSTLFHPDYVPLVELFKTYKGFSTDLKANSPAALRIAKAFVGIDVNLDYGPHKGLLEDSVVMKIRGFSTSATDTFFLREDKKISVKDYFKSQYGITLKYPNLFTIEAKGKVGKVFLPAEVLTICPSQTVTNDQMINNEQADMIKIAAAPPHLRKRTTDAVVKNVGLASNNIYGFIKVEEPLKVEGIVLEKPKILYAQNRAADLNNPKARFPTDWNIAGQYFIAKSLQNWEICYIQGDEIGGLDEQLYREMAKNGMKVSKPVITYIVRGDLKAVFEKAKKAGRELVFFVIKQRYNLHQEIKALEQKYDLLTQEIKYETAEKVFRQAQTRLNIVNKTNMKLGGLNYQIGSNSFKNPGRLIIGFETSQRGGGGGDMPIAVGFAANMLDHFQKFAGGYVYVKRDRDIYGPIVQSTLQKILQTVKKNRGAPSDILIYFNGVTEGQYALINEEFSASVKTACQKMHESFKPNITIIASSKTHNERLYQLEKNGIANLEPGSVIDHTIVSPVYNEWYHASSVARQGTTKTTKFTLIYTTIPNEPMSNLETLTNDLCYDHQIVFHPVGLPVPLFIAGRYSQRGAAVLSFNGAEYKDGEIDLEATNAKLGYGNKKLFETRFNA</sequence>
<dbReference type="SUPFAM" id="SSF53098">
    <property type="entry name" value="Ribonuclease H-like"/>
    <property type="match status" value="1"/>
</dbReference>
<dbReference type="SMART" id="SM00949">
    <property type="entry name" value="PAZ"/>
    <property type="match status" value="1"/>
</dbReference>
<reference evidence="6" key="1">
    <citation type="submission" date="2010-08" db="EMBL/GenBank/DDBJ databases">
        <authorList>
            <consortium name="Caenorhabditis japonica Sequencing Consortium"/>
            <person name="Wilson R.K."/>
        </authorList>
    </citation>
    <scope>NUCLEOTIDE SEQUENCE [LARGE SCALE GENOMIC DNA]</scope>
    <source>
        <strain evidence="6">DF5081</strain>
    </source>
</reference>
<dbReference type="CDD" id="cd02846">
    <property type="entry name" value="PAZ_argonaute_like"/>
    <property type="match status" value="1"/>
</dbReference>
<comment type="similarity">
    <text evidence="1">Belongs to the argonaute family.</text>
</comment>
<evidence type="ECO:0000256" key="1">
    <source>
        <dbReference type="RuleBase" id="RU361178"/>
    </source>
</evidence>
<dbReference type="CDD" id="cd02826">
    <property type="entry name" value="Piwi-like"/>
    <property type="match status" value="1"/>
</dbReference>
<dbReference type="SUPFAM" id="SSF101690">
    <property type="entry name" value="PAZ domain"/>
    <property type="match status" value="1"/>
</dbReference>
<evidence type="ECO:0000313" key="5">
    <source>
        <dbReference type="EnsemblMetazoa" id="CJA08697.1"/>
    </source>
</evidence>
<evidence type="ECO:0008006" key="7">
    <source>
        <dbReference type="Google" id="ProtNLM"/>
    </source>
</evidence>
<organism evidence="5 6">
    <name type="scientific">Caenorhabditis japonica</name>
    <dbReference type="NCBI Taxonomy" id="281687"/>
    <lineage>
        <taxon>Eukaryota</taxon>
        <taxon>Metazoa</taxon>
        <taxon>Ecdysozoa</taxon>
        <taxon>Nematoda</taxon>
        <taxon>Chromadorea</taxon>
        <taxon>Rhabditida</taxon>
        <taxon>Rhabditina</taxon>
        <taxon>Rhabditomorpha</taxon>
        <taxon>Rhabditoidea</taxon>
        <taxon>Rhabditidae</taxon>
        <taxon>Peloderinae</taxon>
        <taxon>Caenorhabditis</taxon>
    </lineage>
</organism>
<keyword evidence="2" id="KW-0175">Coiled coil</keyword>
<dbReference type="InterPro" id="IPR012337">
    <property type="entry name" value="RNaseH-like_sf"/>
</dbReference>
<dbReference type="InterPro" id="IPR036397">
    <property type="entry name" value="RNaseH_sf"/>
</dbReference>
<proteinExistence type="inferred from homology"/>